<evidence type="ECO:0000313" key="6">
    <source>
        <dbReference type="EMBL" id="CAB3992126.1"/>
    </source>
</evidence>
<keyword evidence="1" id="KW-0540">Nuclease</keyword>
<reference evidence="6" key="1">
    <citation type="submission" date="2020-04" db="EMBL/GenBank/DDBJ databases">
        <authorList>
            <person name="Alioto T."/>
            <person name="Alioto T."/>
            <person name="Gomez Garrido J."/>
        </authorList>
    </citation>
    <scope>NUCLEOTIDE SEQUENCE</scope>
    <source>
        <strain evidence="6">A484AB</strain>
    </source>
</reference>
<dbReference type="EMBL" id="CACRXK020001985">
    <property type="protein sequence ID" value="CAB3992126.1"/>
    <property type="molecule type" value="Genomic_DNA"/>
</dbReference>
<dbReference type="Proteomes" id="UP001152795">
    <property type="component" value="Unassembled WGS sequence"/>
</dbReference>
<dbReference type="GO" id="GO:0004527">
    <property type="term" value="F:exonuclease activity"/>
    <property type="evidence" value="ECO:0007669"/>
    <property type="project" value="UniProtKB-KW"/>
</dbReference>
<dbReference type="Pfam" id="PF01771">
    <property type="entry name" value="Viral_alk_exo"/>
    <property type="match status" value="1"/>
</dbReference>
<dbReference type="OrthoDB" id="6119443at2759"/>
<evidence type="ECO:0000256" key="5">
    <source>
        <dbReference type="SAM" id="MobiDB-lite"/>
    </source>
</evidence>
<dbReference type="SUPFAM" id="SSF52980">
    <property type="entry name" value="Restriction endonuclease-like"/>
    <property type="match status" value="1"/>
</dbReference>
<dbReference type="AlphaFoldDB" id="A0A7D9DRA6"/>
<keyword evidence="4" id="KW-0269">Exonuclease</keyword>
<dbReference type="InterPro" id="IPR034720">
    <property type="entry name" value="Viral_alk_exo"/>
</dbReference>
<evidence type="ECO:0000256" key="4">
    <source>
        <dbReference type="ARBA" id="ARBA00022839"/>
    </source>
</evidence>
<dbReference type="GO" id="GO:0004519">
    <property type="term" value="F:endonuclease activity"/>
    <property type="evidence" value="ECO:0007669"/>
    <property type="project" value="UniProtKB-KW"/>
</dbReference>
<dbReference type="Gene3D" id="3.90.320.10">
    <property type="match status" value="1"/>
</dbReference>
<feature type="compositionally biased region" description="Basic and acidic residues" evidence="5">
    <location>
        <begin position="48"/>
        <end position="61"/>
    </location>
</feature>
<evidence type="ECO:0000256" key="3">
    <source>
        <dbReference type="ARBA" id="ARBA00022801"/>
    </source>
</evidence>
<sequence>MAASTSKCGSLSKLEDFMALGLNNLVDFLAVRGLKTSGRKVEKKLRSKEKDDETSKEETRRKELHKFNPIPPAYQKITDESISCLYQNLQQVSPESVVFCCIPVDILKDEDDKLSLHKIAKSICEEFNDDDEKVSKFLESLPTNTDIASKLEVKTRGQSVNELWKEARIGWLTASNHHEIYTKVNSVAKSSSIVKPKTTPLVKKILFHDGNIDNLDPIKWGRLHEEVGLKRFYVQEAMKQQKV</sequence>
<evidence type="ECO:0000313" key="7">
    <source>
        <dbReference type="Proteomes" id="UP001152795"/>
    </source>
</evidence>
<name>A0A7D9DRA6_PARCT</name>
<protein>
    <submittedName>
        <fullName evidence="6">Uncharacterized protein</fullName>
    </submittedName>
</protein>
<dbReference type="InterPro" id="IPR011335">
    <property type="entry name" value="Restrct_endonuc-II-like"/>
</dbReference>
<comment type="caution">
    <text evidence="6">The sequence shown here is derived from an EMBL/GenBank/DDBJ whole genome shotgun (WGS) entry which is preliminary data.</text>
</comment>
<dbReference type="GO" id="GO:0006281">
    <property type="term" value="P:DNA repair"/>
    <property type="evidence" value="ECO:0007669"/>
    <property type="project" value="UniProtKB-ARBA"/>
</dbReference>
<organism evidence="6 7">
    <name type="scientific">Paramuricea clavata</name>
    <name type="common">Red gorgonian</name>
    <name type="synonym">Violescent sea-whip</name>
    <dbReference type="NCBI Taxonomy" id="317549"/>
    <lineage>
        <taxon>Eukaryota</taxon>
        <taxon>Metazoa</taxon>
        <taxon>Cnidaria</taxon>
        <taxon>Anthozoa</taxon>
        <taxon>Octocorallia</taxon>
        <taxon>Malacalcyonacea</taxon>
        <taxon>Plexauridae</taxon>
        <taxon>Paramuricea</taxon>
    </lineage>
</organism>
<keyword evidence="2" id="KW-0255">Endonuclease</keyword>
<feature type="region of interest" description="Disordered" evidence="5">
    <location>
        <begin position="42"/>
        <end position="62"/>
    </location>
</feature>
<gene>
    <name evidence="6" type="ORF">PACLA_8A041169</name>
</gene>
<keyword evidence="3" id="KW-0378">Hydrolase</keyword>
<evidence type="ECO:0000256" key="1">
    <source>
        <dbReference type="ARBA" id="ARBA00022722"/>
    </source>
</evidence>
<proteinExistence type="predicted"/>
<dbReference type="InterPro" id="IPR011604">
    <property type="entry name" value="PDDEXK-like_dom_sf"/>
</dbReference>
<evidence type="ECO:0000256" key="2">
    <source>
        <dbReference type="ARBA" id="ARBA00022759"/>
    </source>
</evidence>
<accession>A0A7D9DRA6</accession>
<keyword evidence="7" id="KW-1185">Reference proteome</keyword>